<dbReference type="InterPro" id="IPR041206">
    <property type="entry name" value="HEPN/RES_NTD1"/>
</dbReference>
<feature type="domain" description="HEPN/RES N-terminal" evidence="2">
    <location>
        <begin position="59"/>
        <end position="180"/>
    </location>
</feature>
<evidence type="ECO:0000259" key="1">
    <source>
        <dbReference type="Pfam" id="PF08808"/>
    </source>
</evidence>
<comment type="caution">
    <text evidence="3">The sequence shown here is derived from an EMBL/GenBank/DDBJ whole genome shotgun (WGS) entry which is preliminary data.</text>
</comment>
<dbReference type="InterPro" id="IPR014914">
    <property type="entry name" value="RES_dom"/>
</dbReference>
<evidence type="ECO:0000259" key="2">
    <source>
        <dbReference type="Pfam" id="PF18870"/>
    </source>
</evidence>
<dbReference type="Proteomes" id="UP000285865">
    <property type="component" value="Unassembled WGS sequence"/>
</dbReference>
<feature type="domain" description="RES" evidence="1">
    <location>
        <begin position="252"/>
        <end position="413"/>
    </location>
</feature>
<evidence type="ECO:0000313" key="4">
    <source>
        <dbReference type="Proteomes" id="UP000285865"/>
    </source>
</evidence>
<dbReference type="Pfam" id="PF08808">
    <property type="entry name" value="RES"/>
    <property type="match status" value="1"/>
</dbReference>
<gene>
    <name evidence="3" type="ORF">DW172_15935</name>
</gene>
<organism evidence="3 4">
    <name type="scientific">Agathobacter rectalis</name>
    <dbReference type="NCBI Taxonomy" id="39491"/>
    <lineage>
        <taxon>Bacteria</taxon>
        <taxon>Bacillati</taxon>
        <taxon>Bacillota</taxon>
        <taxon>Clostridia</taxon>
        <taxon>Lachnospirales</taxon>
        <taxon>Lachnospiraceae</taxon>
        <taxon>Agathobacter</taxon>
    </lineage>
</organism>
<accession>A0A414ZHE3</accession>
<name>A0A414ZHE3_9FIRM</name>
<proteinExistence type="predicted"/>
<dbReference type="EMBL" id="QRKN01000025">
    <property type="protein sequence ID" value="RHI16808.1"/>
    <property type="molecule type" value="Genomic_DNA"/>
</dbReference>
<protein>
    <submittedName>
        <fullName evidence="3">RES domain-containing protein</fullName>
    </submittedName>
</protein>
<evidence type="ECO:0000313" key="3">
    <source>
        <dbReference type="EMBL" id="RHI16808.1"/>
    </source>
</evidence>
<sequence>MLGSNHIVDYSDEDFGVTAMGYVKNDMMNLQERGYDHSDKIVCAGCFGDPFLKNYIKKHGEYGSCSFCKDSNGKARYKKVMPLEKLMPVIMNVINRDYLDAHVALPWDSETKSLLGDTFDPWDFVTDELNQYLECENGKVLLALENILPFEDRCSRYEFSRRQEEIDLQEWNKFCYLVQTSKLSAEQIVTECYRKRASHNLKEIRTTMERIISYLEELNMTERIRPEDTIFRCGTHIGQDFDKKYDIPVIPATLMGTAPPLLTNHNRMSEKGDMMFYGAFKENVAVVEIGAEKDQILTTAKFHTNKIFKVLNLSTLNRCSLPSLFDVEQEEKRSAWFFLMEFMRNISMPVSDFDDKIKEYKPTQVFTKFIQRKTAMAGIVYPSSKFGVTNDQFGVNGERCVVLFVTNRDCIEEEDTSDLSRKQLIMEPNPVQRVVK</sequence>
<dbReference type="AlphaFoldDB" id="A0A414ZHE3"/>
<reference evidence="3 4" key="1">
    <citation type="submission" date="2018-08" db="EMBL/GenBank/DDBJ databases">
        <title>A genome reference for cultivated species of the human gut microbiota.</title>
        <authorList>
            <person name="Zou Y."/>
            <person name="Xue W."/>
            <person name="Luo G."/>
        </authorList>
    </citation>
    <scope>NUCLEOTIDE SEQUENCE [LARGE SCALE GENOMIC DNA]</scope>
    <source>
        <strain evidence="3 4">AM16-11</strain>
    </source>
</reference>
<dbReference type="Pfam" id="PF18870">
    <property type="entry name" value="HEPN_RES_NTD1"/>
    <property type="match status" value="1"/>
</dbReference>